<dbReference type="EMBL" id="GBRH01273210">
    <property type="protein sequence ID" value="JAD24685.1"/>
    <property type="molecule type" value="Transcribed_RNA"/>
</dbReference>
<dbReference type="AlphaFoldDB" id="A0A0A8YH45"/>
<name>A0A0A8YH45_ARUDO</name>
<accession>A0A0A8YH45</accession>
<reference evidence="1" key="2">
    <citation type="journal article" date="2015" name="Data Brief">
        <title>Shoot transcriptome of the giant reed, Arundo donax.</title>
        <authorList>
            <person name="Barrero R.A."/>
            <person name="Guerrero F.D."/>
            <person name="Moolhuijzen P."/>
            <person name="Goolsby J.A."/>
            <person name="Tidwell J."/>
            <person name="Bellgard S.E."/>
            <person name="Bellgard M.I."/>
        </authorList>
    </citation>
    <scope>NUCLEOTIDE SEQUENCE</scope>
    <source>
        <tissue evidence="1">Shoot tissue taken approximately 20 cm above the soil surface</tissue>
    </source>
</reference>
<reference evidence="1" key="1">
    <citation type="submission" date="2014-09" db="EMBL/GenBank/DDBJ databases">
        <authorList>
            <person name="Magalhaes I.L.F."/>
            <person name="Oliveira U."/>
            <person name="Santos F.R."/>
            <person name="Vidigal T.H.D.A."/>
            <person name="Brescovit A.D."/>
            <person name="Santos A.J."/>
        </authorList>
    </citation>
    <scope>NUCLEOTIDE SEQUENCE</scope>
    <source>
        <tissue evidence="1">Shoot tissue taken approximately 20 cm above the soil surface</tissue>
    </source>
</reference>
<evidence type="ECO:0000313" key="1">
    <source>
        <dbReference type="EMBL" id="JAD24685.1"/>
    </source>
</evidence>
<sequence length="93" mass="10321">MLGLVERSADSSKESVCSATIGVFSEITSSVLREYSMDFSMATVVRSILQERWTKDPSSSDSSMTRRFFISYRAFSTADCCLAESLVLDRLIG</sequence>
<organism evidence="1">
    <name type="scientific">Arundo donax</name>
    <name type="common">Giant reed</name>
    <name type="synonym">Donax arundinaceus</name>
    <dbReference type="NCBI Taxonomy" id="35708"/>
    <lineage>
        <taxon>Eukaryota</taxon>
        <taxon>Viridiplantae</taxon>
        <taxon>Streptophyta</taxon>
        <taxon>Embryophyta</taxon>
        <taxon>Tracheophyta</taxon>
        <taxon>Spermatophyta</taxon>
        <taxon>Magnoliopsida</taxon>
        <taxon>Liliopsida</taxon>
        <taxon>Poales</taxon>
        <taxon>Poaceae</taxon>
        <taxon>PACMAD clade</taxon>
        <taxon>Arundinoideae</taxon>
        <taxon>Arundineae</taxon>
        <taxon>Arundo</taxon>
    </lineage>
</organism>
<proteinExistence type="predicted"/>
<protein>
    <submittedName>
        <fullName evidence="1">Uncharacterized protein</fullName>
    </submittedName>
</protein>